<proteinExistence type="predicted"/>
<gene>
    <name evidence="2" type="ORF">PPNO1_LOCUS3851</name>
</gene>
<evidence type="ECO:0000256" key="1">
    <source>
        <dbReference type="SAM" id="MobiDB-lite"/>
    </source>
</evidence>
<accession>A0A9P1H046</accession>
<feature type="compositionally biased region" description="Polar residues" evidence="1">
    <location>
        <begin position="418"/>
        <end position="430"/>
    </location>
</feature>
<dbReference type="OrthoDB" id="10037289at2759"/>
<comment type="caution">
    <text evidence="2">The sequence shown here is derived from an EMBL/GenBank/DDBJ whole genome shotgun (WGS) entry which is preliminary data.</text>
</comment>
<sequence length="438" mass="48783">MALVFFPDELLILTFPRHPKATGVAPDALMVVIGYRRIWNVLVRRVRADHPGAQRIGRGAIEEVKPGPEPEPEPEAEPSATTDPPSGAAGCDDSSDGSASGNDDSDSPPLPRRARWAKVSGSGNLDDWYRKKYRNPQRARKFICLCKPSGEDDDDDWEDEDESDEGEESGDDDIPVVEVAPRRRCDGGKTCLCYKPAKKHPEHSWIMTKAGNELAGQSIIHLQLRSPDNFDSYTFNDHEAFGALEIIQNLLRDFEEAAGEPWVRQWAICEALAQILVSYDHFQPLFMIDHTILGDMADMIGRMFLTQLATLENEGLLGPNSEVMNLALVMGLYLQMASMLTAMGVLDSDDDEDEDEEPSGKEKTTAKGKKAAKASAFKYSESCWDLYIYMYAQKHSIVLNTLTSSHTKTLLTRLSEKPSPSQNPEQTPTDGNPRWFTM</sequence>
<feature type="compositionally biased region" description="Acidic residues" evidence="1">
    <location>
        <begin position="151"/>
        <end position="175"/>
    </location>
</feature>
<protein>
    <submittedName>
        <fullName evidence="2">Uncharacterized protein</fullName>
    </submittedName>
</protein>
<feature type="region of interest" description="Disordered" evidence="1">
    <location>
        <begin position="412"/>
        <end position="438"/>
    </location>
</feature>
<feature type="region of interest" description="Disordered" evidence="1">
    <location>
        <begin position="149"/>
        <end position="175"/>
    </location>
</feature>
<organism evidence="2 3">
    <name type="scientific">Parascedosporium putredinis</name>
    <dbReference type="NCBI Taxonomy" id="1442378"/>
    <lineage>
        <taxon>Eukaryota</taxon>
        <taxon>Fungi</taxon>
        <taxon>Dikarya</taxon>
        <taxon>Ascomycota</taxon>
        <taxon>Pezizomycotina</taxon>
        <taxon>Sordariomycetes</taxon>
        <taxon>Hypocreomycetidae</taxon>
        <taxon>Microascales</taxon>
        <taxon>Microascaceae</taxon>
        <taxon>Parascedosporium</taxon>
    </lineage>
</organism>
<feature type="region of interest" description="Disordered" evidence="1">
    <location>
        <begin position="54"/>
        <end position="118"/>
    </location>
</feature>
<reference evidence="2" key="1">
    <citation type="submission" date="2022-11" db="EMBL/GenBank/DDBJ databases">
        <authorList>
            <person name="Scott C."/>
            <person name="Bruce N."/>
        </authorList>
    </citation>
    <scope>NUCLEOTIDE SEQUENCE</scope>
</reference>
<feature type="compositionally biased region" description="Acidic residues" evidence="1">
    <location>
        <begin position="348"/>
        <end position="357"/>
    </location>
</feature>
<name>A0A9P1H046_9PEZI</name>
<dbReference type="EMBL" id="CALLCH030000010">
    <property type="protein sequence ID" value="CAI4214120.1"/>
    <property type="molecule type" value="Genomic_DNA"/>
</dbReference>
<evidence type="ECO:0000313" key="3">
    <source>
        <dbReference type="Proteomes" id="UP000838763"/>
    </source>
</evidence>
<dbReference type="Proteomes" id="UP000838763">
    <property type="component" value="Unassembled WGS sequence"/>
</dbReference>
<keyword evidence="3" id="KW-1185">Reference proteome</keyword>
<dbReference type="AlphaFoldDB" id="A0A9P1H046"/>
<feature type="compositionally biased region" description="Low complexity" evidence="1">
    <location>
        <begin position="86"/>
        <end position="102"/>
    </location>
</feature>
<feature type="region of interest" description="Disordered" evidence="1">
    <location>
        <begin position="348"/>
        <end position="367"/>
    </location>
</feature>
<evidence type="ECO:0000313" key="2">
    <source>
        <dbReference type="EMBL" id="CAI4214120.1"/>
    </source>
</evidence>